<dbReference type="AlphaFoldDB" id="A0A645B9E5"/>
<dbReference type="PANTHER" id="PTHR40396">
    <property type="entry name" value="ATPASE-LIKE PROTEIN"/>
    <property type="match status" value="1"/>
</dbReference>
<feature type="domain" description="ATPase AAA-type core" evidence="1">
    <location>
        <begin position="2"/>
        <end position="67"/>
    </location>
</feature>
<evidence type="ECO:0000313" key="2">
    <source>
        <dbReference type="EMBL" id="MPM62090.1"/>
    </source>
</evidence>
<evidence type="ECO:0000259" key="1">
    <source>
        <dbReference type="Pfam" id="PF13304"/>
    </source>
</evidence>
<protein>
    <recommendedName>
        <fullName evidence="1">ATPase AAA-type core domain-containing protein</fullName>
    </recommendedName>
</protein>
<dbReference type="InterPro" id="IPR027417">
    <property type="entry name" value="P-loop_NTPase"/>
</dbReference>
<name>A0A645B9E5_9ZZZZ</name>
<dbReference type="GO" id="GO:0016887">
    <property type="term" value="F:ATP hydrolysis activity"/>
    <property type="evidence" value="ECO:0007669"/>
    <property type="project" value="InterPro"/>
</dbReference>
<dbReference type="PANTHER" id="PTHR40396:SF1">
    <property type="entry name" value="ATPASE AAA-TYPE CORE DOMAIN-CONTAINING PROTEIN"/>
    <property type="match status" value="1"/>
</dbReference>
<dbReference type="InterPro" id="IPR003959">
    <property type="entry name" value="ATPase_AAA_core"/>
</dbReference>
<accession>A0A645B9E5</accession>
<gene>
    <name evidence="2" type="ORF">SDC9_108956</name>
</gene>
<reference evidence="2" key="1">
    <citation type="submission" date="2019-08" db="EMBL/GenBank/DDBJ databases">
        <authorList>
            <person name="Kucharzyk K."/>
            <person name="Murdoch R.W."/>
            <person name="Higgins S."/>
            <person name="Loffler F."/>
        </authorList>
    </citation>
    <scope>NUCLEOTIDE SEQUENCE</scope>
</reference>
<dbReference type="Gene3D" id="3.40.50.300">
    <property type="entry name" value="P-loop containing nucleotide triphosphate hydrolases"/>
    <property type="match status" value="1"/>
</dbReference>
<proteinExistence type="predicted"/>
<sequence length="131" mass="14782">MESSGTKRYYGFAGLLALILKDSMILPVDELEASLHPDLYEHFLLSFLMNSKDSQIIATTHNRELLNNKDIFRKDAIWFTDKSDDCATELYSLADFNSSVVRDTTNVLNAYKSGKLGATPNPDDYYLDLSS</sequence>
<dbReference type="Pfam" id="PF13304">
    <property type="entry name" value="AAA_21"/>
    <property type="match status" value="1"/>
</dbReference>
<dbReference type="SUPFAM" id="SSF52540">
    <property type="entry name" value="P-loop containing nucleoside triphosphate hydrolases"/>
    <property type="match status" value="1"/>
</dbReference>
<dbReference type="EMBL" id="VSSQ01018682">
    <property type="protein sequence ID" value="MPM62090.1"/>
    <property type="molecule type" value="Genomic_DNA"/>
</dbReference>
<comment type="caution">
    <text evidence="2">The sequence shown here is derived from an EMBL/GenBank/DDBJ whole genome shotgun (WGS) entry which is preliminary data.</text>
</comment>
<dbReference type="GO" id="GO:0005524">
    <property type="term" value="F:ATP binding"/>
    <property type="evidence" value="ECO:0007669"/>
    <property type="project" value="InterPro"/>
</dbReference>
<organism evidence="2">
    <name type="scientific">bioreactor metagenome</name>
    <dbReference type="NCBI Taxonomy" id="1076179"/>
    <lineage>
        <taxon>unclassified sequences</taxon>
        <taxon>metagenomes</taxon>
        <taxon>ecological metagenomes</taxon>
    </lineage>
</organism>